<dbReference type="Proteomes" id="UP000076476">
    <property type="component" value="Unassembled WGS sequence"/>
</dbReference>
<feature type="transmembrane region" description="Helical" evidence="8">
    <location>
        <begin position="47"/>
        <end position="69"/>
    </location>
</feature>
<dbReference type="InterPro" id="IPR024041">
    <property type="entry name" value="NH4_transpt_AmtB-like_dom"/>
</dbReference>
<feature type="transmembrane region" description="Helical" evidence="8">
    <location>
        <begin position="333"/>
        <end position="352"/>
    </location>
</feature>
<comment type="subcellular location">
    <subcellularLocation>
        <location evidence="1">Membrane</location>
        <topology evidence="1">Multi-pass membrane protein</topology>
    </subcellularLocation>
</comment>
<evidence type="ECO:0000256" key="4">
    <source>
        <dbReference type="ARBA" id="ARBA00022692"/>
    </source>
</evidence>
<accession>A0A165WHD3</accession>
<feature type="transmembrane region" description="Helical" evidence="8">
    <location>
        <begin position="364"/>
        <end position="389"/>
    </location>
</feature>
<feature type="transmembrane region" description="Helical" evidence="8">
    <location>
        <begin position="133"/>
        <end position="154"/>
    </location>
</feature>
<evidence type="ECO:0000256" key="2">
    <source>
        <dbReference type="ARBA" id="ARBA00005887"/>
    </source>
</evidence>
<comment type="similarity">
    <text evidence="2">Belongs to the ammonia transporter channel (TC 1.A.11.2) family.</text>
</comment>
<organism evidence="10 11">
    <name type="scientific">Aeribacillus pallidus</name>
    <dbReference type="NCBI Taxonomy" id="33936"/>
    <lineage>
        <taxon>Bacteria</taxon>
        <taxon>Bacillati</taxon>
        <taxon>Bacillota</taxon>
        <taxon>Bacilli</taxon>
        <taxon>Bacillales</taxon>
        <taxon>Bacillaceae</taxon>
        <taxon>Aeribacillus</taxon>
    </lineage>
</organism>
<dbReference type="SUPFAM" id="SSF111352">
    <property type="entry name" value="Ammonium transporter"/>
    <property type="match status" value="1"/>
</dbReference>
<evidence type="ECO:0000256" key="6">
    <source>
        <dbReference type="ARBA" id="ARBA00023136"/>
    </source>
</evidence>
<dbReference type="GO" id="GO:0097272">
    <property type="term" value="P:ammonium homeostasis"/>
    <property type="evidence" value="ECO:0007669"/>
    <property type="project" value="TreeGrafter"/>
</dbReference>
<comment type="caution">
    <text evidence="10">The sequence shown here is derived from an EMBL/GenBank/DDBJ whole genome shotgun (WGS) entry which is preliminary data.</text>
</comment>
<dbReference type="GO" id="GO:0016020">
    <property type="term" value="C:membrane"/>
    <property type="evidence" value="ECO:0007669"/>
    <property type="project" value="UniProtKB-SubCell"/>
</dbReference>
<keyword evidence="3" id="KW-0813">Transport</keyword>
<dbReference type="Pfam" id="PF00909">
    <property type="entry name" value="Ammonium_transp"/>
    <property type="match status" value="1"/>
</dbReference>
<dbReference type="InterPro" id="IPR029020">
    <property type="entry name" value="Ammonium/urea_transptr"/>
</dbReference>
<dbReference type="STRING" id="33936.AZI98_16995"/>
<feature type="transmembrane region" description="Helical" evidence="8">
    <location>
        <begin position="104"/>
        <end position="126"/>
    </location>
</feature>
<dbReference type="PANTHER" id="PTHR11730:SF6">
    <property type="entry name" value="AMMONIUM TRANSPORTER"/>
    <property type="match status" value="1"/>
</dbReference>
<feature type="domain" description="Ammonium transporter AmtB-like" evidence="9">
    <location>
        <begin position="16"/>
        <end position="415"/>
    </location>
</feature>
<feature type="transmembrane region" description="Helical" evidence="8">
    <location>
        <begin position="301"/>
        <end position="321"/>
    </location>
</feature>
<keyword evidence="5 8" id="KW-1133">Transmembrane helix</keyword>
<sequence>MEGFEQFAAIQIEVFYWWCIAIMLQIHAGFLTLEVGISRVKNVLATALKNIMTLAVVLPAFYFVGWWIYNAFPDGLIPRMSEAALAALPWSENMGPNITDHASGVFWGAFALFAATTASILSGVLIERVRLSGFLILATILGSVIWNLAASWGWHGEGWFLTQFGYHDVAAAGVIHAIAGFFALGVVVNLGPRIGKYTGDGKIVNILPHNLPSTLLGLMLIYVGFFGFLGGCIIAVTNGEWMTIYGTPTNLSAFVFNALMGLAGGLIGAYLGSKGEPFWVASGGLAGVISVGSGLDLYHPALAFIIAVIGGLMCPFIGNFLERKGIDDPVGAITVHGFIGIWSVLAVGIFASGYPNINGPEISFIGQLVCAAVVILLGFLPGYWTSLLLKKLNMLRIPKQAEMLGIDLTEIPATAFPEGIPSTQENGRLKMIMSKSKTS</sequence>
<dbReference type="EMBL" id="LWBR01000072">
    <property type="protein sequence ID" value="KZN94978.1"/>
    <property type="molecule type" value="Genomic_DNA"/>
</dbReference>
<evidence type="ECO:0000256" key="7">
    <source>
        <dbReference type="ARBA" id="ARBA00023177"/>
    </source>
</evidence>
<dbReference type="Gene3D" id="1.10.3430.10">
    <property type="entry name" value="Ammonium transporter AmtB like domains"/>
    <property type="match status" value="1"/>
</dbReference>
<evidence type="ECO:0000259" key="9">
    <source>
        <dbReference type="Pfam" id="PF00909"/>
    </source>
</evidence>
<keyword evidence="4 8" id="KW-0812">Transmembrane</keyword>
<gene>
    <name evidence="10" type="ORF">AZI98_16995</name>
</gene>
<keyword evidence="11" id="KW-1185">Reference proteome</keyword>
<dbReference type="GO" id="GO:0008519">
    <property type="term" value="F:ammonium channel activity"/>
    <property type="evidence" value="ECO:0007669"/>
    <property type="project" value="InterPro"/>
</dbReference>
<feature type="transmembrane region" description="Helical" evidence="8">
    <location>
        <begin position="278"/>
        <end position="295"/>
    </location>
</feature>
<feature type="transmembrane region" description="Helical" evidence="8">
    <location>
        <begin position="15"/>
        <end position="35"/>
    </location>
</feature>
<dbReference type="AlphaFoldDB" id="A0A165WHD3"/>
<evidence type="ECO:0000256" key="8">
    <source>
        <dbReference type="SAM" id="Phobius"/>
    </source>
</evidence>
<feature type="transmembrane region" description="Helical" evidence="8">
    <location>
        <begin position="251"/>
        <end position="271"/>
    </location>
</feature>
<evidence type="ECO:0000256" key="5">
    <source>
        <dbReference type="ARBA" id="ARBA00022989"/>
    </source>
</evidence>
<protein>
    <submittedName>
        <fullName evidence="10">Ammonium transporter</fullName>
    </submittedName>
</protein>
<dbReference type="PANTHER" id="PTHR11730">
    <property type="entry name" value="AMMONIUM TRANSPORTER"/>
    <property type="match status" value="1"/>
</dbReference>
<dbReference type="RefSeq" id="WP_063389435.1">
    <property type="nucleotide sequence ID" value="NZ_LWBR01000072.1"/>
</dbReference>
<feature type="transmembrane region" description="Helical" evidence="8">
    <location>
        <begin position="211"/>
        <end position="236"/>
    </location>
</feature>
<feature type="transmembrane region" description="Helical" evidence="8">
    <location>
        <begin position="169"/>
        <end position="190"/>
    </location>
</feature>
<evidence type="ECO:0000256" key="3">
    <source>
        <dbReference type="ARBA" id="ARBA00022448"/>
    </source>
</evidence>
<evidence type="ECO:0000256" key="1">
    <source>
        <dbReference type="ARBA" id="ARBA00004141"/>
    </source>
</evidence>
<evidence type="ECO:0000313" key="11">
    <source>
        <dbReference type="Proteomes" id="UP000076476"/>
    </source>
</evidence>
<keyword evidence="6 8" id="KW-0472">Membrane</keyword>
<evidence type="ECO:0000313" key="10">
    <source>
        <dbReference type="EMBL" id="KZN94978.1"/>
    </source>
</evidence>
<proteinExistence type="inferred from homology"/>
<reference evidence="10 11" key="1">
    <citation type="submission" date="2016-04" db="EMBL/GenBank/DDBJ databases">
        <title>Draft genome sequence of Aeribacillus pallidus 8m3 from petroleum reservoir.</title>
        <authorList>
            <person name="Poltaraus A.B."/>
            <person name="Nazina T.N."/>
            <person name="Tourova T.P."/>
            <person name="Malakho S.M."/>
            <person name="Korshunova A.V."/>
            <person name="Sokolova D.S."/>
        </authorList>
    </citation>
    <scope>NUCLEOTIDE SEQUENCE [LARGE SCALE GENOMIC DNA]</scope>
    <source>
        <strain evidence="10 11">8m3</strain>
    </source>
</reference>
<keyword evidence="7" id="KW-0924">Ammonia transport</keyword>
<name>A0A165WHD3_9BACI</name>